<evidence type="ECO:0000313" key="2">
    <source>
        <dbReference type="Proteomes" id="UP000054007"/>
    </source>
</evidence>
<evidence type="ECO:0000313" key="1">
    <source>
        <dbReference type="EMBL" id="KIY61824.1"/>
    </source>
</evidence>
<keyword evidence="2" id="KW-1185">Reference proteome</keyword>
<dbReference type="AlphaFoldDB" id="A0A0D7AVE6"/>
<dbReference type="STRING" id="1314674.A0A0D7AVE6"/>
<dbReference type="OrthoDB" id="2506088at2759"/>
<accession>A0A0D7AVE6</accession>
<reference evidence="1 2" key="1">
    <citation type="journal article" date="2015" name="Fungal Genet. Biol.">
        <title>Evolution of novel wood decay mechanisms in Agaricales revealed by the genome sequences of Fistulina hepatica and Cylindrobasidium torrendii.</title>
        <authorList>
            <person name="Floudas D."/>
            <person name="Held B.W."/>
            <person name="Riley R."/>
            <person name="Nagy L.G."/>
            <person name="Koehler G."/>
            <person name="Ransdell A.S."/>
            <person name="Younus H."/>
            <person name="Chow J."/>
            <person name="Chiniquy J."/>
            <person name="Lipzen A."/>
            <person name="Tritt A."/>
            <person name="Sun H."/>
            <person name="Haridas S."/>
            <person name="LaButti K."/>
            <person name="Ohm R.A."/>
            <person name="Kues U."/>
            <person name="Blanchette R.A."/>
            <person name="Grigoriev I.V."/>
            <person name="Minto R.E."/>
            <person name="Hibbett D.S."/>
        </authorList>
    </citation>
    <scope>NUCLEOTIDE SEQUENCE [LARGE SCALE GENOMIC DNA]</scope>
    <source>
        <strain evidence="1 2">FP15055 ss-10</strain>
    </source>
</reference>
<feature type="non-terminal residue" evidence="1">
    <location>
        <position position="53"/>
    </location>
</feature>
<proteinExistence type="predicted"/>
<dbReference type="Proteomes" id="UP000054007">
    <property type="component" value="Unassembled WGS sequence"/>
</dbReference>
<dbReference type="EMBL" id="KN880865">
    <property type="protein sequence ID" value="KIY61824.1"/>
    <property type="molecule type" value="Genomic_DNA"/>
</dbReference>
<sequence length="53" mass="6311">IDDFLAHVALWSTSWFNKPKFYLLLHPPDYIRRFGPSIFFATEGFESYNADIR</sequence>
<protein>
    <submittedName>
        <fullName evidence="1">Uncharacterized protein</fullName>
    </submittedName>
</protein>
<name>A0A0D7AVE6_9AGAR</name>
<feature type="non-terminal residue" evidence="1">
    <location>
        <position position="1"/>
    </location>
</feature>
<organism evidence="1 2">
    <name type="scientific">Cylindrobasidium torrendii FP15055 ss-10</name>
    <dbReference type="NCBI Taxonomy" id="1314674"/>
    <lineage>
        <taxon>Eukaryota</taxon>
        <taxon>Fungi</taxon>
        <taxon>Dikarya</taxon>
        <taxon>Basidiomycota</taxon>
        <taxon>Agaricomycotina</taxon>
        <taxon>Agaricomycetes</taxon>
        <taxon>Agaricomycetidae</taxon>
        <taxon>Agaricales</taxon>
        <taxon>Marasmiineae</taxon>
        <taxon>Physalacriaceae</taxon>
        <taxon>Cylindrobasidium</taxon>
    </lineage>
</organism>
<gene>
    <name evidence="1" type="ORF">CYLTODRAFT_337841</name>
</gene>